<evidence type="ECO:0000256" key="1">
    <source>
        <dbReference type="SAM" id="Phobius"/>
    </source>
</evidence>
<accession>X1D0H2</accession>
<name>X1D0H2_9ZZZZ</name>
<keyword evidence="1" id="KW-1133">Transmembrane helix</keyword>
<dbReference type="EMBL" id="BART01025251">
    <property type="protein sequence ID" value="GAG98602.1"/>
    <property type="molecule type" value="Genomic_DNA"/>
</dbReference>
<sequence length="48" mass="5098">MGFGDIKLAGLLGFILGYPEVFVGFFITFLVGGFIGLILMATGQKSLK</sequence>
<protein>
    <recommendedName>
        <fullName evidence="3">Prepilin type IV endopeptidase peptidase domain-containing protein</fullName>
    </recommendedName>
</protein>
<feature type="transmembrane region" description="Helical" evidence="1">
    <location>
        <begin position="21"/>
        <end position="42"/>
    </location>
</feature>
<keyword evidence="1" id="KW-0472">Membrane</keyword>
<organism evidence="2">
    <name type="scientific">marine sediment metagenome</name>
    <dbReference type="NCBI Taxonomy" id="412755"/>
    <lineage>
        <taxon>unclassified sequences</taxon>
        <taxon>metagenomes</taxon>
        <taxon>ecological metagenomes</taxon>
    </lineage>
</organism>
<reference evidence="2" key="1">
    <citation type="journal article" date="2014" name="Front. Microbiol.">
        <title>High frequency of phylogenetically diverse reductive dehalogenase-homologous genes in deep subseafloor sedimentary metagenomes.</title>
        <authorList>
            <person name="Kawai M."/>
            <person name="Futagami T."/>
            <person name="Toyoda A."/>
            <person name="Takaki Y."/>
            <person name="Nishi S."/>
            <person name="Hori S."/>
            <person name="Arai W."/>
            <person name="Tsubouchi T."/>
            <person name="Morono Y."/>
            <person name="Uchiyama I."/>
            <person name="Ito T."/>
            <person name="Fujiyama A."/>
            <person name="Inagaki F."/>
            <person name="Takami H."/>
        </authorList>
    </citation>
    <scope>NUCLEOTIDE SEQUENCE</scope>
    <source>
        <strain evidence="2">Expedition CK06-06</strain>
    </source>
</reference>
<keyword evidence="1" id="KW-0812">Transmembrane</keyword>
<feature type="non-terminal residue" evidence="2">
    <location>
        <position position="48"/>
    </location>
</feature>
<gene>
    <name evidence="2" type="ORF">S01H4_45368</name>
</gene>
<proteinExistence type="predicted"/>
<dbReference type="AlphaFoldDB" id="X1D0H2"/>
<comment type="caution">
    <text evidence="2">The sequence shown here is derived from an EMBL/GenBank/DDBJ whole genome shotgun (WGS) entry which is preliminary data.</text>
</comment>
<evidence type="ECO:0000313" key="2">
    <source>
        <dbReference type="EMBL" id="GAG98602.1"/>
    </source>
</evidence>
<evidence type="ECO:0008006" key="3">
    <source>
        <dbReference type="Google" id="ProtNLM"/>
    </source>
</evidence>